<proteinExistence type="predicted"/>
<dbReference type="STRING" id="1122938.SAMN05660772_02826"/>
<name>A0A1W1V5H0_9PAST</name>
<organism evidence="1 2">
    <name type="scientific">Pasteurella testudinis DSM 23072</name>
    <dbReference type="NCBI Taxonomy" id="1122938"/>
    <lineage>
        <taxon>Bacteria</taxon>
        <taxon>Pseudomonadati</taxon>
        <taxon>Pseudomonadota</taxon>
        <taxon>Gammaproteobacteria</taxon>
        <taxon>Pasteurellales</taxon>
        <taxon>Pasteurellaceae</taxon>
        <taxon>Pasteurella</taxon>
    </lineage>
</organism>
<dbReference type="Proteomes" id="UP000192408">
    <property type="component" value="Unassembled WGS sequence"/>
</dbReference>
<dbReference type="RefSeq" id="WP_084257816.1">
    <property type="nucleotide sequence ID" value="NZ_FWWV01000049.1"/>
</dbReference>
<gene>
    <name evidence="1" type="ORF">SAMN05660772_02826</name>
</gene>
<keyword evidence="2" id="KW-1185">Reference proteome</keyword>
<sequence>MARPKIISPKFVEHQYKIVPHEKEGFGFYAYEHLAGNDKCKTGWRSNNHLSKELVRVEIKKRKIRRRQINGMPVKENLIWGIKPLFMEYELCNAQ</sequence>
<dbReference type="AlphaFoldDB" id="A0A1W1V5H0"/>
<evidence type="ECO:0000313" key="2">
    <source>
        <dbReference type="Proteomes" id="UP000192408"/>
    </source>
</evidence>
<protein>
    <submittedName>
        <fullName evidence="1">Uncharacterized protein</fullName>
    </submittedName>
</protein>
<accession>A0A1W1V5H0</accession>
<reference evidence="2" key="1">
    <citation type="submission" date="2017-04" db="EMBL/GenBank/DDBJ databases">
        <authorList>
            <person name="Varghese N."/>
            <person name="Submissions S."/>
        </authorList>
    </citation>
    <scope>NUCLEOTIDE SEQUENCE [LARGE SCALE GENOMIC DNA]</scope>
    <source>
        <strain evidence="2">DSM 23072</strain>
    </source>
</reference>
<evidence type="ECO:0000313" key="1">
    <source>
        <dbReference type="EMBL" id="SMB88543.1"/>
    </source>
</evidence>
<dbReference type="EMBL" id="FWWV01000049">
    <property type="protein sequence ID" value="SMB88543.1"/>
    <property type="molecule type" value="Genomic_DNA"/>
</dbReference>